<evidence type="ECO:0000256" key="3">
    <source>
        <dbReference type="ARBA" id="ARBA00011970"/>
    </source>
</evidence>
<feature type="domain" description="O-GlcNAc transferase C-terminal" evidence="8">
    <location>
        <begin position="560"/>
        <end position="739"/>
    </location>
</feature>
<keyword evidence="7" id="KW-0802">TPR repeat</keyword>
<dbReference type="EMBL" id="OY288114">
    <property type="protein sequence ID" value="CAJ0858284.1"/>
    <property type="molecule type" value="Genomic_DNA"/>
</dbReference>
<dbReference type="Pfam" id="PF13432">
    <property type="entry name" value="TPR_16"/>
    <property type="match status" value="1"/>
</dbReference>
<dbReference type="PROSITE" id="PS50293">
    <property type="entry name" value="TPR_REGION"/>
    <property type="match status" value="3"/>
</dbReference>
<comment type="similarity">
    <text evidence="2">Belongs to the glycosyltransferase 41 family. O-GlcNAc transferase subfamily.</text>
</comment>
<name>A0AA48LXY4_9ZZZZ</name>
<gene>
    <name evidence="9" type="primary">OGT</name>
    <name evidence="9" type="ORF">AMST5_01102</name>
</gene>
<dbReference type="Pfam" id="PF00515">
    <property type="entry name" value="TPR_1"/>
    <property type="match status" value="2"/>
</dbReference>
<dbReference type="InterPro" id="IPR029489">
    <property type="entry name" value="OGT/SEC/SPY_C"/>
</dbReference>
<dbReference type="PANTHER" id="PTHR44835:SF1">
    <property type="entry name" value="PROTEIN O-GLCNAC TRANSFERASE"/>
    <property type="match status" value="1"/>
</dbReference>
<evidence type="ECO:0000256" key="2">
    <source>
        <dbReference type="ARBA" id="ARBA00005386"/>
    </source>
</evidence>
<dbReference type="InterPro" id="IPR019734">
    <property type="entry name" value="TPR_rpt"/>
</dbReference>
<keyword evidence="5 9" id="KW-0808">Transferase</keyword>
<dbReference type="SMART" id="SM00028">
    <property type="entry name" value="TPR"/>
    <property type="match status" value="10"/>
</dbReference>
<organism evidence="9">
    <name type="scientific">freshwater sediment metagenome</name>
    <dbReference type="NCBI Taxonomy" id="556182"/>
    <lineage>
        <taxon>unclassified sequences</taxon>
        <taxon>metagenomes</taxon>
        <taxon>ecological metagenomes</taxon>
    </lineage>
</organism>
<evidence type="ECO:0000256" key="7">
    <source>
        <dbReference type="ARBA" id="ARBA00022803"/>
    </source>
</evidence>
<protein>
    <recommendedName>
        <fullName evidence="3">protein O-GlcNAc transferase</fullName>
        <ecNumber evidence="3">2.4.1.255</ecNumber>
    </recommendedName>
</protein>
<dbReference type="AlphaFoldDB" id="A0AA48LXY4"/>
<evidence type="ECO:0000259" key="8">
    <source>
        <dbReference type="Pfam" id="PF13844"/>
    </source>
</evidence>
<evidence type="ECO:0000256" key="1">
    <source>
        <dbReference type="ARBA" id="ARBA00004922"/>
    </source>
</evidence>
<proteinExistence type="inferred from homology"/>
<reference evidence="9" key="1">
    <citation type="submission" date="2023-07" db="EMBL/GenBank/DDBJ databases">
        <authorList>
            <person name="Pelsma A.J. K."/>
        </authorList>
    </citation>
    <scope>NUCLEOTIDE SEQUENCE</scope>
</reference>
<dbReference type="InterPro" id="IPR051939">
    <property type="entry name" value="Glycosyltr_41/O-GlcNAc_trsf"/>
</dbReference>
<feature type="domain" description="O-GlcNAc transferase C-terminal" evidence="8">
    <location>
        <begin position="381"/>
        <end position="547"/>
    </location>
</feature>
<dbReference type="InterPro" id="IPR011990">
    <property type="entry name" value="TPR-like_helical_dom_sf"/>
</dbReference>
<sequence length="766" mass="86147">MHPDVHRIIQRGMALLTAGDIQAAEAQFKKALRINPEHCDALHSLGLIALYKQNFPAAVDHLIRAVKNNPGDFRIFTNLCVAQLKLGAMDAAFASASRAILLNPDCAEAYLNRGYIHLCCSRFSDALRDFDSALKFKENYEDAHLNRGISLHKLGRFEDALAAYGEALSLNPQRAETYDNLGQSLASLDRLDEAISNYNRAIELQPTHVVGYYNRGNALQELGRLTEALDSYDAALRLNPHFAQACSNRANVLQGLRRLSEALDSCDRAIALNPNFPEAHSNRANILRELGRLDDALTSCNRAIELDPAFAPAYSNRGDVLSELGQASQSEASYRSALSINPRLTHTLSNLIFNLNYAEQSTALSIRSEAERFGRLASAMRKRCYDEWRCETSPSRLRVGFVSGDLRSHPVGFFTEELFRNLGDSSLDLFAYSNGEAEDDLTERIKPCFRKWKQIIGYSDNKASEHIYNDSLHILVDLSGHTGANRLPLFAYRPAPIQISWLGYCGTTGVEEIDYVLGDSVVTPENDRDHFCETIWRLPETYWCYSHPKEQIETGPLPALENEAITFGCFNNLRKVNGRVISVWADILNSVPGSRLFLKSRQLETLSVANALKQSFLDRGVSSERLILEGHSSREDYLRAYNRVDIALDTFPYPGGATTLEGLWMGAPFITMKGDRFYSHNGEAIARHAGLSRWIAADDREYVQKAREFSSQLGELARLRQVLRQQTLNSPLFDAGRFSMHFEQALWGMWERRTQDKSRSRARTLS</sequence>
<dbReference type="Pfam" id="PF13424">
    <property type="entry name" value="TPR_12"/>
    <property type="match status" value="1"/>
</dbReference>
<evidence type="ECO:0000256" key="4">
    <source>
        <dbReference type="ARBA" id="ARBA00022676"/>
    </source>
</evidence>
<dbReference type="PROSITE" id="PS50005">
    <property type="entry name" value="TPR"/>
    <property type="match status" value="7"/>
</dbReference>
<evidence type="ECO:0000313" key="9">
    <source>
        <dbReference type="EMBL" id="CAJ0858284.1"/>
    </source>
</evidence>
<dbReference type="EC" id="2.4.1.255" evidence="3"/>
<accession>A0AA48LXY4</accession>
<keyword evidence="4 9" id="KW-0328">Glycosyltransferase</keyword>
<dbReference type="Gene3D" id="3.40.50.11380">
    <property type="match status" value="1"/>
</dbReference>
<evidence type="ECO:0000256" key="6">
    <source>
        <dbReference type="ARBA" id="ARBA00022737"/>
    </source>
</evidence>
<comment type="pathway">
    <text evidence="1">Protein modification; protein glycosylation.</text>
</comment>
<dbReference type="SUPFAM" id="SSF48452">
    <property type="entry name" value="TPR-like"/>
    <property type="match status" value="2"/>
</dbReference>
<dbReference type="Gene3D" id="1.25.40.10">
    <property type="entry name" value="Tetratricopeptide repeat domain"/>
    <property type="match status" value="5"/>
</dbReference>
<dbReference type="Gene3D" id="3.40.50.2000">
    <property type="entry name" value="Glycogen Phosphorylase B"/>
    <property type="match status" value="1"/>
</dbReference>
<dbReference type="Pfam" id="PF13844">
    <property type="entry name" value="Glyco_transf_41"/>
    <property type="match status" value="2"/>
</dbReference>
<dbReference type="GO" id="GO:0097363">
    <property type="term" value="F:protein O-acetylglucosaminyltransferase activity"/>
    <property type="evidence" value="ECO:0007669"/>
    <property type="project" value="UniProtKB-EC"/>
</dbReference>
<dbReference type="Pfam" id="PF13414">
    <property type="entry name" value="TPR_11"/>
    <property type="match status" value="1"/>
</dbReference>
<keyword evidence="6" id="KW-0677">Repeat</keyword>
<evidence type="ECO:0000256" key="5">
    <source>
        <dbReference type="ARBA" id="ARBA00022679"/>
    </source>
</evidence>
<dbReference type="PANTHER" id="PTHR44835">
    <property type="entry name" value="UDP-N-ACETYLGLUCOSAMINE--PEPTIDE N-ACETYLGLUCOSAMINYLTRANSFERASE SPINDLY-RELATED"/>
    <property type="match status" value="1"/>
</dbReference>